<sequence>MNYLAHLFLAKPTADSHMGNLLGDFCRGVDTSQFSLPILAGLDNHRRVDRFTDTHPDVRAAKTLFSAKRRRFAGIALDVLFDHFLIRHWHKYSDVGFAPFCELAYHRLDKRMAVMPLRMQRVVGSMINQQWLASYAQLDGVGFALDRIAGRIRFSHEFAGSVEEIERHYQEFEACFVRFFPELLNHIQQQSPERGIIG</sequence>
<dbReference type="InterPro" id="IPR007431">
    <property type="entry name" value="ACP_PD"/>
</dbReference>
<keyword evidence="4" id="KW-0276">Fatty acid metabolism</keyword>
<keyword evidence="1" id="KW-0444">Lipid biosynthesis</keyword>
<proteinExistence type="predicted"/>
<evidence type="ECO:0000313" key="5">
    <source>
        <dbReference type="EMBL" id="GGO68133.1"/>
    </source>
</evidence>
<comment type="caution">
    <text evidence="5">The sequence shown here is derived from an EMBL/GenBank/DDBJ whole genome shotgun (WGS) entry which is preliminary data.</text>
</comment>
<protein>
    <submittedName>
        <fullName evidence="5">ACP phosphodiesterase</fullName>
    </submittedName>
</protein>
<evidence type="ECO:0000256" key="4">
    <source>
        <dbReference type="ARBA" id="ARBA00023160"/>
    </source>
</evidence>
<accession>A0A917YVK6</accession>
<evidence type="ECO:0000256" key="2">
    <source>
        <dbReference type="ARBA" id="ARBA00022801"/>
    </source>
</evidence>
<reference evidence="5" key="1">
    <citation type="journal article" date="2014" name="Int. J. Syst. Evol. Microbiol.">
        <title>Complete genome sequence of Corynebacterium casei LMG S-19264T (=DSM 44701T), isolated from a smear-ripened cheese.</title>
        <authorList>
            <consortium name="US DOE Joint Genome Institute (JGI-PGF)"/>
            <person name="Walter F."/>
            <person name="Albersmeier A."/>
            <person name="Kalinowski J."/>
            <person name="Ruckert C."/>
        </authorList>
    </citation>
    <scope>NUCLEOTIDE SEQUENCE</scope>
    <source>
        <strain evidence="5">CGMCC 1.7086</strain>
    </source>
</reference>
<dbReference type="GO" id="GO:0006633">
    <property type="term" value="P:fatty acid biosynthetic process"/>
    <property type="evidence" value="ECO:0007669"/>
    <property type="project" value="UniProtKB-KW"/>
</dbReference>
<dbReference type="EMBL" id="BMLS01000002">
    <property type="protein sequence ID" value="GGO68133.1"/>
    <property type="molecule type" value="Genomic_DNA"/>
</dbReference>
<organism evidence="5 6">
    <name type="scientific">Bowmanella pacifica</name>
    <dbReference type="NCBI Taxonomy" id="502051"/>
    <lineage>
        <taxon>Bacteria</taxon>
        <taxon>Pseudomonadati</taxon>
        <taxon>Pseudomonadota</taxon>
        <taxon>Gammaproteobacteria</taxon>
        <taxon>Alteromonadales</taxon>
        <taxon>Alteromonadaceae</taxon>
        <taxon>Bowmanella</taxon>
    </lineage>
</organism>
<gene>
    <name evidence="5" type="ORF">GCM10010982_16340</name>
</gene>
<dbReference type="RefSeq" id="WP_188693033.1">
    <property type="nucleotide sequence ID" value="NZ_BMLS01000002.1"/>
</dbReference>
<dbReference type="Pfam" id="PF04336">
    <property type="entry name" value="ACP_PD"/>
    <property type="match status" value="1"/>
</dbReference>
<dbReference type="Proteomes" id="UP000606935">
    <property type="component" value="Unassembled WGS sequence"/>
</dbReference>
<dbReference type="PANTHER" id="PTHR38764:SF1">
    <property type="entry name" value="ACYL CARRIER PROTEIN PHOSPHODIESTERASE"/>
    <property type="match status" value="1"/>
</dbReference>
<dbReference type="PIRSF" id="PIRSF011489">
    <property type="entry name" value="DUF479"/>
    <property type="match status" value="1"/>
</dbReference>
<dbReference type="AlphaFoldDB" id="A0A917YVK6"/>
<evidence type="ECO:0000256" key="3">
    <source>
        <dbReference type="ARBA" id="ARBA00023098"/>
    </source>
</evidence>
<evidence type="ECO:0000256" key="1">
    <source>
        <dbReference type="ARBA" id="ARBA00022516"/>
    </source>
</evidence>
<keyword evidence="3" id="KW-0443">Lipid metabolism</keyword>
<reference evidence="5" key="2">
    <citation type="submission" date="2020-09" db="EMBL/GenBank/DDBJ databases">
        <authorList>
            <person name="Sun Q."/>
            <person name="Zhou Y."/>
        </authorList>
    </citation>
    <scope>NUCLEOTIDE SEQUENCE</scope>
    <source>
        <strain evidence="5">CGMCC 1.7086</strain>
    </source>
</reference>
<keyword evidence="6" id="KW-1185">Reference proteome</keyword>
<keyword evidence="4" id="KW-0275">Fatty acid biosynthesis</keyword>
<name>A0A917YVK6_9ALTE</name>
<evidence type="ECO:0000313" key="6">
    <source>
        <dbReference type="Proteomes" id="UP000606935"/>
    </source>
</evidence>
<dbReference type="PANTHER" id="PTHR38764">
    <property type="entry name" value="ACYL CARRIER PROTEIN PHOSPHODIESTERASE"/>
    <property type="match status" value="1"/>
</dbReference>
<dbReference type="GO" id="GO:0008770">
    <property type="term" value="F:[acyl-carrier-protein] phosphodiesterase activity"/>
    <property type="evidence" value="ECO:0007669"/>
    <property type="project" value="InterPro"/>
</dbReference>
<keyword evidence="2" id="KW-0378">Hydrolase</keyword>